<dbReference type="PANTHER" id="PTHR30607">
    <property type="entry name" value="POTASSIUM-TRANSPORTING ATPASE A CHAIN"/>
    <property type="match status" value="1"/>
</dbReference>
<evidence type="ECO:0000256" key="4">
    <source>
        <dbReference type="ARBA" id="ARBA00022692"/>
    </source>
</evidence>
<dbReference type="EMBL" id="VDDA01000006">
    <property type="protein sequence ID" value="TNC12383.1"/>
    <property type="molecule type" value="Genomic_DNA"/>
</dbReference>
<proteinExistence type="inferred from homology"/>
<dbReference type="RefSeq" id="WP_139036739.1">
    <property type="nucleotide sequence ID" value="NZ_VDDA01000006.1"/>
</dbReference>
<feature type="transmembrane region" description="Helical" evidence="9">
    <location>
        <begin position="374"/>
        <end position="401"/>
    </location>
</feature>
<accession>A0A5C4LI73</accession>
<feature type="transmembrane region" description="Helical" evidence="9">
    <location>
        <begin position="257"/>
        <end position="274"/>
    </location>
</feature>
<feature type="transmembrane region" description="Helical" evidence="9">
    <location>
        <begin position="63"/>
        <end position="85"/>
    </location>
</feature>
<evidence type="ECO:0000256" key="3">
    <source>
        <dbReference type="ARBA" id="ARBA00022538"/>
    </source>
</evidence>
<feature type="transmembrane region" description="Helical" evidence="9">
    <location>
        <begin position="137"/>
        <end position="156"/>
    </location>
</feature>
<comment type="subunit">
    <text evidence="9">The system is composed of three essential subunits: KdpA, KdpB and KdpC.</text>
</comment>
<feature type="transmembrane region" description="Helical" evidence="9">
    <location>
        <begin position="483"/>
        <end position="507"/>
    </location>
</feature>
<comment type="function">
    <text evidence="9">Part of the high-affinity ATP-driven potassium transport (or Kdp) system, which catalyzes the hydrolysis of ATP coupled with the electrogenic transport of potassium into the cytoplasm. This subunit binds the extracellular potassium ions and delivers the ions to the membrane domain of KdpB through an intramembrane tunnel.</text>
</comment>
<keyword evidence="5 9" id="KW-0630">Potassium</keyword>
<keyword evidence="7 9" id="KW-0406">Ion transport</keyword>
<dbReference type="PIRSF" id="PIRSF001294">
    <property type="entry name" value="K_ATPaseA"/>
    <property type="match status" value="1"/>
</dbReference>
<dbReference type="Proteomes" id="UP000305267">
    <property type="component" value="Unassembled WGS sequence"/>
</dbReference>
<evidence type="ECO:0000256" key="1">
    <source>
        <dbReference type="ARBA" id="ARBA00022448"/>
    </source>
</evidence>
<dbReference type="AlphaFoldDB" id="A0A5C4LI73"/>
<comment type="similarity">
    <text evidence="9">Belongs to the KdpA family.</text>
</comment>
<dbReference type="NCBIfam" id="TIGR00680">
    <property type="entry name" value="kdpA"/>
    <property type="match status" value="1"/>
</dbReference>
<keyword evidence="3 9" id="KW-0633">Potassium transport</keyword>
<reference evidence="10 11" key="1">
    <citation type="submission" date="2019-06" db="EMBL/GenBank/DDBJ databases">
        <title>Genome of Methylobacterium sp. 17Sr1-39.</title>
        <authorList>
            <person name="Seo T."/>
        </authorList>
    </citation>
    <scope>NUCLEOTIDE SEQUENCE [LARGE SCALE GENOMIC DNA]</scope>
    <source>
        <strain evidence="10 11">17Sr1-39</strain>
    </source>
</reference>
<dbReference type="GO" id="GO:0005886">
    <property type="term" value="C:plasma membrane"/>
    <property type="evidence" value="ECO:0007669"/>
    <property type="project" value="UniProtKB-SubCell"/>
</dbReference>
<keyword evidence="8 9" id="KW-0472">Membrane</keyword>
<dbReference type="PANTHER" id="PTHR30607:SF2">
    <property type="entry name" value="POTASSIUM-TRANSPORTING ATPASE POTASSIUM-BINDING SUBUNIT"/>
    <property type="match status" value="1"/>
</dbReference>
<evidence type="ECO:0000256" key="9">
    <source>
        <dbReference type="HAMAP-Rule" id="MF_00275"/>
    </source>
</evidence>
<keyword evidence="2 9" id="KW-1003">Cell membrane</keyword>
<evidence type="ECO:0000256" key="6">
    <source>
        <dbReference type="ARBA" id="ARBA00022989"/>
    </source>
</evidence>
<dbReference type="GO" id="GO:0008556">
    <property type="term" value="F:P-type potassium transmembrane transporter activity"/>
    <property type="evidence" value="ECO:0007669"/>
    <property type="project" value="InterPro"/>
</dbReference>
<evidence type="ECO:0000256" key="7">
    <source>
        <dbReference type="ARBA" id="ARBA00023065"/>
    </source>
</evidence>
<organism evidence="10 11">
    <name type="scientific">Methylobacterium terricola</name>
    <dbReference type="NCBI Taxonomy" id="2583531"/>
    <lineage>
        <taxon>Bacteria</taxon>
        <taxon>Pseudomonadati</taxon>
        <taxon>Pseudomonadota</taxon>
        <taxon>Alphaproteobacteria</taxon>
        <taxon>Hyphomicrobiales</taxon>
        <taxon>Methylobacteriaceae</taxon>
        <taxon>Methylobacterium</taxon>
    </lineage>
</organism>
<feature type="transmembrane region" description="Helical" evidence="9">
    <location>
        <begin position="286"/>
        <end position="305"/>
    </location>
</feature>
<feature type="transmembrane region" description="Helical" evidence="9">
    <location>
        <begin position="6"/>
        <end position="26"/>
    </location>
</feature>
<protein>
    <recommendedName>
        <fullName evidence="9">Potassium-transporting ATPase potassium-binding subunit</fullName>
    </recommendedName>
    <alternativeName>
        <fullName evidence="9">ATP phosphohydrolase [potassium-transporting] A chain</fullName>
    </alternativeName>
    <alternativeName>
        <fullName evidence="9">Potassium-binding and translocating subunit A</fullName>
    </alternativeName>
    <alternativeName>
        <fullName evidence="9">Potassium-translocating ATPase A chain</fullName>
    </alternativeName>
</protein>
<feature type="transmembrane region" description="Helical" evidence="9">
    <location>
        <begin position="422"/>
        <end position="445"/>
    </location>
</feature>
<keyword evidence="4 9" id="KW-0812">Transmembrane</keyword>
<evidence type="ECO:0000313" key="11">
    <source>
        <dbReference type="Proteomes" id="UP000305267"/>
    </source>
</evidence>
<evidence type="ECO:0000256" key="5">
    <source>
        <dbReference type="ARBA" id="ARBA00022958"/>
    </source>
</evidence>
<sequence>MTLAGWIQIALFCAIVLALVKPLGLYMTRVFTGAPTPLSPVLRPIERGLYRLAGLDEAHEQHWLAYAGAMLVFHAAGFVLLYGILRLQGFLPLNPADQGAVAPDLAFNTAASFVTNTNWQNYGGESTLSYLSQMLGLTHQNFLSAATGIALAVALIRGFARASARTVGSFWVDLTRCTLYVLLPLCIVYTLFLVWQGVPQTLGPYAEATTLEGAKQTIALGPVASQVAIKMLGTNGGGFFNANAAHPFENPTAWSNLIQMVSIFALGAALTNVFGRMVGDERQGWAILAAMGVLFLAGTIITYGAEGAGNPLLNALGLQGGNLEGKELRFGIPGSALFAVVTTAASCGAVNAMHDAFTAIGGLIPLVNMQLGEIIVGGVGAGLYGMLVFVVVAIFVAGLMVGRTPEYLGKKIEAREVKMAMLAILCLPLMMLGLTALATVLPAGLAGPANAGPHGFTEILYAFTSAAANNGSTFAGLTGNTPFYNLTLGAGMLVGRFFVIIPALAIAGSLAAKKTVPASAGTFPTDGGLFVGLLVGVILIVGGLTFFPSLALGPIVEHLAAGAGQTFAAAGN</sequence>
<feature type="transmembrane region" description="Helical" evidence="9">
    <location>
        <begin position="528"/>
        <end position="547"/>
    </location>
</feature>
<evidence type="ECO:0000256" key="8">
    <source>
        <dbReference type="ARBA" id="ARBA00023136"/>
    </source>
</evidence>
<comment type="subcellular location">
    <subcellularLocation>
        <location evidence="9">Cell membrane</location>
        <topology evidence="9">Multi-pass membrane protein</topology>
    </subcellularLocation>
</comment>
<dbReference type="InterPro" id="IPR004623">
    <property type="entry name" value="KdpA"/>
</dbReference>
<keyword evidence="11" id="KW-1185">Reference proteome</keyword>
<dbReference type="Pfam" id="PF03814">
    <property type="entry name" value="KdpA"/>
    <property type="match status" value="1"/>
</dbReference>
<evidence type="ECO:0000256" key="2">
    <source>
        <dbReference type="ARBA" id="ARBA00022475"/>
    </source>
</evidence>
<name>A0A5C4LI73_9HYPH</name>
<feature type="transmembrane region" description="Helical" evidence="9">
    <location>
        <begin position="177"/>
        <end position="195"/>
    </location>
</feature>
<keyword evidence="6 9" id="KW-1133">Transmembrane helix</keyword>
<evidence type="ECO:0000313" key="10">
    <source>
        <dbReference type="EMBL" id="TNC12383.1"/>
    </source>
</evidence>
<gene>
    <name evidence="9 10" type="primary">kdpA</name>
    <name evidence="10" type="ORF">FF100_16290</name>
</gene>
<comment type="caution">
    <text evidence="10">The sequence shown here is derived from an EMBL/GenBank/DDBJ whole genome shotgun (WGS) entry which is preliminary data.</text>
</comment>
<keyword evidence="1 9" id="KW-0813">Transport</keyword>
<dbReference type="OrthoDB" id="9763796at2"/>
<dbReference type="HAMAP" id="MF_00275">
    <property type="entry name" value="KdpA"/>
    <property type="match status" value="1"/>
</dbReference>
<dbReference type="GO" id="GO:0030955">
    <property type="term" value="F:potassium ion binding"/>
    <property type="evidence" value="ECO:0007669"/>
    <property type="project" value="UniProtKB-UniRule"/>
</dbReference>